<dbReference type="AlphaFoldDB" id="M8AGY1"/>
<keyword evidence="12" id="KW-0539">Nucleus</keyword>
<dbReference type="SMART" id="SM00456">
    <property type="entry name" value="WW"/>
    <property type="match status" value="2"/>
</dbReference>
<dbReference type="GO" id="GO:0016607">
    <property type="term" value="C:nuclear speck"/>
    <property type="evidence" value="ECO:0007669"/>
    <property type="project" value="UniProtKB-SubCell"/>
</dbReference>
<evidence type="ECO:0000256" key="6">
    <source>
        <dbReference type="ARBA" id="ARBA00022664"/>
    </source>
</evidence>
<dbReference type="eggNOG" id="KOG0152">
    <property type="taxonomic scope" value="Eukaryota"/>
</dbReference>
<feature type="compositionally biased region" description="Polar residues" evidence="15">
    <location>
        <begin position="267"/>
        <end position="277"/>
    </location>
</feature>
<keyword evidence="11" id="KW-0508">mRNA splicing</keyword>
<feature type="domain" description="WW" evidence="16">
    <location>
        <begin position="532"/>
        <end position="566"/>
    </location>
</feature>
<keyword evidence="4" id="KW-0597">Phosphoprotein</keyword>
<feature type="compositionally biased region" description="Pro residues" evidence="15">
    <location>
        <begin position="200"/>
        <end position="223"/>
    </location>
</feature>
<dbReference type="InterPro" id="IPR001202">
    <property type="entry name" value="WW_dom"/>
</dbReference>
<dbReference type="CDD" id="cd00201">
    <property type="entry name" value="WW"/>
    <property type="match status" value="2"/>
</dbReference>
<keyword evidence="8" id="KW-0391">Immunity</keyword>
<keyword evidence="6" id="KW-0507">mRNA processing</keyword>
<comment type="subunit">
    <text evidence="14">Interacts with POU3F2/Brn-2, ATXN1, TXNL4A, HTT and AR. Interaction with ATXN1 correlates positively with the length of the polyglutamine tract. Interacts with RNA polymerase II large subunit in a phosphorylation-dependent manner. Forms a ternary complex with ATXN1 mutant and phosphorylated RNA polymerase II. Interacts (via C-terminus) with TXNL4A and CD2BP2. Interacts (via WW domain) with ATN1 and SF3B1, and may interact with additional splice factors. Interacts (via WW domain) with WBP11; Leading to reduce interaction between PQBP1 and TXNL4A. Interacts with CAPRIN1. Interacts with DDX1. Interacts with SFPQ. Interacts with KHSRP.</text>
</comment>
<evidence type="ECO:0000256" key="15">
    <source>
        <dbReference type="SAM" id="MobiDB-lite"/>
    </source>
</evidence>
<accession>M8AGY1</accession>
<dbReference type="InterPro" id="IPR036020">
    <property type="entry name" value="WW_dom_sf"/>
</dbReference>
<feature type="region of interest" description="Disordered" evidence="15">
    <location>
        <begin position="191"/>
        <end position="223"/>
    </location>
</feature>
<evidence type="ECO:0000259" key="16">
    <source>
        <dbReference type="PROSITE" id="PS50020"/>
    </source>
</evidence>
<dbReference type="EMBL" id="KD059968">
    <property type="protein sequence ID" value="EMS64145.1"/>
    <property type="molecule type" value="Genomic_DNA"/>
</dbReference>
<reference evidence="17" key="1">
    <citation type="journal article" date="2013" name="Nature">
        <title>Draft genome of the wheat A-genome progenitor Triticum urartu.</title>
        <authorList>
            <person name="Ling H.Q."/>
            <person name="Zhao S."/>
            <person name="Liu D."/>
            <person name="Wang J."/>
            <person name="Sun H."/>
            <person name="Zhang C."/>
            <person name="Fan H."/>
            <person name="Li D."/>
            <person name="Dong L."/>
            <person name="Tao Y."/>
            <person name="Gao C."/>
            <person name="Wu H."/>
            <person name="Li Y."/>
            <person name="Cui Y."/>
            <person name="Guo X."/>
            <person name="Zheng S."/>
            <person name="Wang B."/>
            <person name="Yu K."/>
            <person name="Liang Q."/>
            <person name="Yang W."/>
            <person name="Lou X."/>
            <person name="Chen J."/>
            <person name="Feng M."/>
            <person name="Jian J."/>
            <person name="Zhang X."/>
            <person name="Luo G."/>
            <person name="Jiang Y."/>
            <person name="Liu J."/>
            <person name="Wang Z."/>
            <person name="Sha Y."/>
            <person name="Zhang B."/>
            <person name="Wu H."/>
            <person name="Tang D."/>
            <person name="Shen Q."/>
            <person name="Xue P."/>
            <person name="Zou S."/>
            <person name="Wang X."/>
            <person name="Liu X."/>
            <person name="Wang F."/>
            <person name="Yang Y."/>
            <person name="An X."/>
            <person name="Dong Z."/>
            <person name="Zhang K."/>
            <person name="Zhang X."/>
            <person name="Luo M.C."/>
            <person name="Dvorak J."/>
            <person name="Tong Y."/>
            <person name="Wang J."/>
            <person name="Yang H."/>
            <person name="Li Z."/>
            <person name="Wang D."/>
            <person name="Zhang A."/>
            <person name="Wang J."/>
        </authorList>
    </citation>
    <scope>NUCLEOTIDE SEQUENCE</scope>
</reference>
<dbReference type="SUPFAM" id="SSF51045">
    <property type="entry name" value="WW domain"/>
    <property type="match status" value="2"/>
</dbReference>
<evidence type="ECO:0000256" key="13">
    <source>
        <dbReference type="ARBA" id="ARBA00042167"/>
    </source>
</evidence>
<evidence type="ECO:0000256" key="7">
    <source>
        <dbReference type="ARBA" id="ARBA00022737"/>
    </source>
</evidence>
<keyword evidence="10" id="KW-0804">Transcription</keyword>
<dbReference type="eggNOG" id="KOG3427">
    <property type="taxonomic scope" value="Eukaryota"/>
</dbReference>
<feature type="region of interest" description="Disordered" evidence="15">
    <location>
        <begin position="643"/>
        <end position="765"/>
    </location>
</feature>
<evidence type="ECO:0000313" key="17">
    <source>
        <dbReference type="EMBL" id="EMS64145.1"/>
    </source>
</evidence>
<dbReference type="GO" id="GO:0045087">
    <property type="term" value="P:innate immune response"/>
    <property type="evidence" value="ECO:0007669"/>
    <property type="project" value="UniProtKB-KW"/>
</dbReference>
<dbReference type="Gene3D" id="2.20.70.10">
    <property type="match status" value="2"/>
</dbReference>
<dbReference type="OMA" id="NWKPPMG"/>
<feature type="region of interest" description="Disordered" evidence="15">
    <location>
        <begin position="252"/>
        <end position="313"/>
    </location>
</feature>
<feature type="region of interest" description="Disordered" evidence="15">
    <location>
        <begin position="112"/>
        <end position="139"/>
    </location>
</feature>
<evidence type="ECO:0000256" key="2">
    <source>
        <dbReference type="ARBA" id="ARBA00004463"/>
    </source>
</evidence>
<evidence type="ECO:0000256" key="8">
    <source>
        <dbReference type="ARBA" id="ARBA00022859"/>
    </source>
</evidence>
<dbReference type="PANTHER" id="PTHR21737">
    <property type="entry name" value="POLYGLUTAMINE BINDING PROTEIN 1/MARVEL MEMBRANE-ASSOCIATING DOMAIN CONTAINING 3"/>
    <property type="match status" value="1"/>
</dbReference>
<keyword evidence="5" id="KW-0399">Innate immunity</keyword>
<evidence type="ECO:0000256" key="14">
    <source>
        <dbReference type="ARBA" id="ARBA00046362"/>
    </source>
</evidence>
<keyword evidence="7" id="KW-0677">Repeat</keyword>
<evidence type="ECO:0000256" key="9">
    <source>
        <dbReference type="ARBA" id="ARBA00023015"/>
    </source>
</evidence>
<evidence type="ECO:0000256" key="10">
    <source>
        <dbReference type="ARBA" id="ARBA00023163"/>
    </source>
</evidence>
<feature type="compositionally biased region" description="Polar residues" evidence="15">
    <location>
        <begin position="347"/>
        <end position="359"/>
    </location>
</feature>
<comment type="subcellular location">
    <subcellularLocation>
        <location evidence="2">Cytoplasmic granule</location>
    </subcellularLocation>
    <subcellularLocation>
        <location evidence="1">Nucleus speckle</location>
    </subcellularLocation>
</comment>
<dbReference type="PROSITE" id="PS01159">
    <property type="entry name" value="WW_DOMAIN_1"/>
    <property type="match status" value="2"/>
</dbReference>
<name>M8AGY1_TRIUA</name>
<dbReference type="GO" id="GO:0043021">
    <property type="term" value="F:ribonucleoprotein complex binding"/>
    <property type="evidence" value="ECO:0007669"/>
    <property type="project" value="TreeGrafter"/>
</dbReference>
<dbReference type="GO" id="GO:0000380">
    <property type="term" value="P:alternative mRNA splicing, via spliceosome"/>
    <property type="evidence" value="ECO:0007669"/>
    <property type="project" value="TreeGrafter"/>
</dbReference>
<dbReference type="PANTHER" id="PTHR21737:SF3">
    <property type="entry name" value="POLYGLUTAMINE-BINDING PROTEIN 1"/>
    <property type="match status" value="1"/>
</dbReference>
<organism evidence="17">
    <name type="scientific">Triticum urartu</name>
    <name type="common">Red wild einkorn</name>
    <name type="synonym">Crithodium urartu</name>
    <dbReference type="NCBI Taxonomy" id="4572"/>
    <lineage>
        <taxon>Eukaryota</taxon>
        <taxon>Viridiplantae</taxon>
        <taxon>Streptophyta</taxon>
        <taxon>Embryophyta</taxon>
        <taxon>Tracheophyta</taxon>
        <taxon>Spermatophyta</taxon>
        <taxon>Magnoliopsida</taxon>
        <taxon>Liliopsida</taxon>
        <taxon>Poales</taxon>
        <taxon>Poaceae</taxon>
        <taxon>BOP clade</taxon>
        <taxon>Pooideae</taxon>
        <taxon>Triticodae</taxon>
        <taxon>Triticeae</taxon>
        <taxon>Triticinae</taxon>
        <taxon>Triticum</taxon>
    </lineage>
</organism>
<dbReference type="PROSITE" id="PS50020">
    <property type="entry name" value="WW_DOMAIN_2"/>
    <property type="match status" value="2"/>
</dbReference>
<feature type="domain" description="WW" evidence="16">
    <location>
        <begin position="487"/>
        <end position="521"/>
    </location>
</feature>
<feature type="region of interest" description="Disordered" evidence="15">
    <location>
        <begin position="347"/>
        <end position="375"/>
    </location>
</feature>
<evidence type="ECO:0000256" key="5">
    <source>
        <dbReference type="ARBA" id="ARBA00022588"/>
    </source>
</evidence>
<evidence type="ECO:0000256" key="12">
    <source>
        <dbReference type="ARBA" id="ARBA00023242"/>
    </source>
</evidence>
<dbReference type="GO" id="GO:0005737">
    <property type="term" value="C:cytoplasm"/>
    <property type="evidence" value="ECO:0007669"/>
    <property type="project" value="TreeGrafter"/>
</dbReference>
<keyword evidence="9" id="KW-0805">Transcription regulation</keyword>
<evidence type="ECO:0000256" key="3">
    <source>
        <dbReference type="ARBA" id="ARBA00021117"/>
    </source>
</evidence>
<evidence type="ECO:0000256" key="1">
    <source>
        <dbReference type="ARBA" id="ARBA00004324"/>
    </source>
</evidence>
<dbReference type="Pfam" id="PF00397">
    <property type="entry name" value="WW"/>
    <property type="match status" value="2"/>
</dbReference>
<dbReference type="STRING" id="4572.M8AGY1"/>
<evidence type="ECO:0000256" key="11">
    <source>
        <dbReference type="ARBA" id="ARBA00023187"/>
    </source>
</evidence>
<evidence type="ECO:0000256" key="4">
    <source>
        <dbReference type="ARBA" id="ARBA00022553"/>
    </source>
</evidence>
<sequence>MDPKVCGKLLTHHRRGYVVDVEALRDRIPLWQITGKGPRWDLTDTLETYHVRGRSFVSGGDDLLGLPPRLLRLPETLEHGGEDAVEAIEILPRPSVGAAGVGAAEKTVGNRLPATGSRQEQHPRHPLGTGGTRPPRSSPVKRVYVLGQINSNLDVVISAQICLANLSWWRFGKSRINFTCCVPMNNSQSQPLPPGVGAWQPPPPNPPPQFQHPPQFQPTPRPHAYPAPYDTRPNGGNNQNGANMYYATQHFHPSPHPHAYPTPYDTRPNNGSNQNTAGPFYATQPKMPFAPAQSTPSVTAEAGNGQPDLNGHQSAHVVANHNGSAANIESAVQEAVLHEQDIETQQVIQNQRQAKSTNDPAEYGEDILSSRRDPNALKEHLLKMTVDHRAEMANKRGKSLHPDNGNVEIGNGYGVPGGGAYYAGNLSSAQMNKPKDDAEKAEGDDGLPEFLKQRLKARGILKDKEANDNIMAKQNANSQEGHNKSAQDLPPGWAETKDPTTGASYFYNQSTGVTQWDRPGGTVNTVQHQAAPSLPENWEEALDKSTGQKYYYNTKTQATQWEPPTSVNPVIVPQASTVVAVQPTTQNTDLWNPHIQRCSGCGGWGVGLVQPWGYCNHCTRVQNLPFQQYPSYSNNIVPSSCTNVPKSQGNIAAKDRSNSKPPSGKANKKDNRKRGRAEEDELDPMDPSSYSDAPRGGWVVGLKGVQPRAADTTASGPLFQQRPYPSPGAVLRKNAEAASGGGKKRGGMSAISKRGDGSDGLGEAD</sequence>
<gene>
    <name evidence="17" type="ORF">TRIUR3_06079</name>
</gene>
<proteinExistence type="predicted"/>
<dbReference type="Gene3D" id="3.40.30.10">
    <property type="entry name" value="Glutaredoxin"/>
    <property type="match status" value="1"/>
</dbReference>
<protein>
    <recommendedName>
        <fullName evidence="3">Polyglutamine-binding protein 1</fullName>
    </recommendedName>
    <alternativeName>
        <fullName evidence="13">Polyglutamine tract-binding protein 1</fullName>
    </alternativeName>
</protein>